<keyword evidence="3" id="KW-1185">Reference proteome</keyword>
<dbReference type="EMBL" id="JAGYWB010000012">
    <property type="protein sequence ID" value="KAI0502612.1"/>
    <property type="molecule type" value="Genomic_DNA"/>
</dbReference>
<feature type="region of interest" description="Disordered" evidence="1">
    <location>
        <begin position="1"/>
        <end position="27"/>
    </location>
</feature>
<gene>
    <name evidence="2" type="ORF">KFK09_017567</name>
</gene>
<name>A0A8T3B3U1_DENNO</name>
<accession>A0A8T3B3U1</accession>
<feature type="compositionally biased region" description="Polar residues" evidence="1">
    <location>
        <begin position="1"/>
        <end position="18"/>
    </location>
</feature>
<evidence type="ECO:0000313" key="2">
    <source>
        <dbReference type="EMBL" id="KAI0502612.1"/>
    </source>
</evidence>
<comment type="caution">
    <text evidence="2">The sequence shown here is derived from an EMBL/GenBank/DDBJ whole genome shotgun (WGS) entry which is preliminary data.</text>
</comment>
<organism evidence="2 3">
    <name type="scientific">Dendrobium nobile</name>
    <name type="common">Orchid</name>
    <dbReference type="NCBI Taxonomy" id="94219"/>
    <lineage>
        <taxon>Eukaryota</taxon>
        <taxon>Viridiplantae</taxon>
        <taxon>Streptophyta</taxon>
        <taxon>Embryophyta</taxon>
        <taxon>Tracheophyta</taxon>
        <taxon>Spermatophyta</taxon>
        <taxon>Magnoliopsida</taxon>
        <taxon>Liliopsida</taxon>
        <taxon>Asparagales</taxon>
        <taxon>Orchidaceae</taxon>
        <taxon>Epidendroideae</taxon>
        <taxon>Malaxideae</taxon>
        <taxon>Dendrobiinae</taxon>
        <taxon>Dendrobium</taxon>
    </lineage>
</organism>
<dbReference type="Proteomes" id="UP000829196">
    <property type="component" value="Unassembled WGS sequence"/>
</dbReference>
<proteinExistence type="predicted"/>
<reference evidence="2" key="1">
    <citation type="journal article" date="2022" name="Front. Genet.">
        <title>Chromosome-Scale Assembly of the Dendrobium nobile Genome Provides Insights Into the Molecular Mechanism of the Biosynthesis of the Medicinal Active Ingredient of Dendrobium.</title>
        <authorList>
            <person name="Xu Q."/>
            <person name="Niu S.-C."/>
            <person name="Li K.-L."/>
            <person name="Zheng P.-J."/>
            <person name="Zhang X.-J."/>
            <person name="Jia Y."/>
            <person name="Liu Y."/>
            <person name="Niu Y.-X."/>
            <person name="Yu L.-H."/>
            <person name="Chen D.-F."/>
            <person name="Zhang G.-Q."/>
        </authorList>
    </citation>
    <scope>NUCLEOTIDE SEQUENCE</scope>
    <source>
        <tissue evidence="2">Leaf</tissue>
    </source>
</reference>
<evidence type="ECO:0000256" key="1">
    <source>
        <dbReference type="SAM" id="MobiDB-lite"/>
    </source>
</evidence>
<dbReference type="AlphaFoldDB" id="A0A8T3B3U1"/>
<evidence type="ECO:0000313" key="3">
    <source>
        <dbReference type="Proteomes" id="UP000829196"/>
    </source>
</evidence>
<sequence length="64" mass="7178">MLRDFSQSGSSRFLSTTSKKGDSSTELIPADGNKRKICSIFSKILPPNKVLCCSFQHKYMVYSL</sequence>
<protein>
    <submittedName>
        <fullName evidence="2">Uncharacterized protein</fullName>
    </submittedName>
</protein>